<dbReference type="RefSeq" id="WP_070175989.1">
    <property type="nucleotide sequence ID" value="NZ_BMJR01000001.1"/>
</dbReference>
<evidence type="ECO:0000313" key="5">
    <source>
        <dbReference type="Proteomes" id="UP000176037"/>
    </source>
</evidence>
<dbReference type="STRING" id="1856405.BFC17_16095"/>
<sequence length="142" mass="15690">MTTITHYTSSEGIDWSGVIAVMQQLRPQLAAADIEQQIKTQFSLGYQLLVATNDEKVIGLAGFIVGCKLAWGKHLYIDDLVVAEQFRGQHTGQALLNHCREIAQAAGCQSLHLDSGTQRHGAHAFYLHEKMHISSFHFATSL</sequence>
<dbReference type="Pfam" id="PF00583">
    <property type="entry name" value="Acetyltransf_1"/>
    <property type="match status" value="1"/>
</dbReference>
<dbReference type="PANTHER" id="PTHR43877">
    <property type="entry name" value="AMINOALKYLPHOSPHONATE N-ACETYLTRANSFERASE-RELATED-RELATED"/>
    <property type="match status" value="1"/>
</dbReference>
<dbReference type="OrthoDB" id="9799601at2"/>
<evidence type="ECO:0000256" key="2">
    <source>
        <dbReference type="ARBA" id="ARBA00023315"/>
    </source>
</evidence>
<evidence type="ECO:0000313" key="4">
    <source>
        <dbReference type="EMBL" id="OFI35071.1"/>
    </source>
</evidence>
<gene>
    <name evidence="4" type="ORF">BFC17_16095</name>
</gene>
<dbReference type="PANTHER" id="PTHR43877:SF2">
    <property type="entry name" value="AMINOALKYLPHOSPHONATE N-ACETYLTRANSFERASE-RELATED"/>
    <property type="match status" value="1"/>
</dbReference>
<keyword evidence="1" id="KW-0808">Transferase</keyword>
<protein>
    <recommendedName>
        <fullName evidence="3">N-acetyltransferase domain-containing protein</fullName>
    </recommendedName>
</protein>
<dbReference type="InterPro" id="IPR050832">
    <property type="entry name" value="Bact_Acetyltransf"/>
</dbReference>
<feature type="domain" description="N-acetyltransferase" evidence="3">
    <location>
        <begin position="2"/>
        <end position="142"/>
    </location>
</feature>
<evidence type="ECO:0000256" key="1">
    <source>
        <dbReference type="ARBA" id="ARBA00022679"/>
    </source>
</evidence>
<keyword evidence="2" id="KW-0012">Acyltransferase</keyword>
<keyword evidence="5" id="KW-1185">Reference proteome</keyword>
<organism evidence="4 5">
    <name type="scientific">Alteromonas lipolytica</name>
    <dbReference type="NCBI Taxonomy" id="1856405"/>
    <lineage>
        <taxon>Bacteria</taxon>
        <taxon>Pseudomonadati</taxon>
        <taxon>Pseudomonadota</taxon>
        <taxon>Gammaproteobacteria</taxon>
        <taxon>Alteromonadales</taxon>
        <taxon>Alteromonadaceae</taxon>
        <taxon>Alteromonas/Salinimonas group</taxon>
        <taxon>Alteromonas</taxon>
    </lineage>
</organism>
<dbReference type="InterPro" id="IPR000182">
    <property type="entry name" value="GNAT_dom"/>
</dbReference>
<accession>A0A1E8FGL0</accession>
<comment type="caution">
    <text evidence="4">The sequence shown here is derived from an EMBL/GenBank/DDBJ whole genome shotgun (WGS) entry which is preliminary data.</text>
</comment>
<dbReference type="EMBL" id="MJIC01000010">
    <property type="protein sequence ID" value="OFI35071.1"/>
    <property type="molecule type" value="Genomic_DNA"/>
</dbReference>
<dbReference type="InterPro" id="IPR016181">
    <property type="entry name" value="Acyl_CoA_acyltransferase"/>
</dbReference>
<dbReference type="SUPFAM" id="SSF55729">
    <property type="entry name" value="Acyl-CoA N-acyltransferases (Nat)"/>
    <property type="match status" value="1"/>
</dbReference>
<dbReference type="CDD" id="cd04301">
    <property type="entry name" value="NAT_SF"/>
    <property type="match status" value="1"/>
</dbReference>
<name>A0A1E8FGL0_9ALTE</name>
<evidence type="ECO:0000259" key="3">
    <source>
        <dbReference type="PROSITE" id="PS51186"/>
    </source>
</evidence>
<dbReference type="PROSITE" id="PS51186">
    <property type="entry name" value="GNAT"/>
    <property type="match status" value="1"/>
</dbReference>
<dbReference type="Proteomes" id="UP000176037">
    <property type="component" value="Unassembled WGS sequence"/>
</dbReference>
<dbReference type="AlphaFoldDB" id="A0A1E8FGL0"/>
<dbReference type="GO" id="GO:0016747">
    <property type="term" value="F:acyltransferase activity, transferring groups other than amino-acyl groups"/>
    <property type="evidence" value="ECO:0007669"/>
    <property type="project" value="InterPro"/>
</dbReference>
<proteinExistence type="predicted"/>
<dbReference type="Gene3D" id="3.40.630.30">
    <property type="match status" value="1"/>
</dbReference>
<reference evidence="4 5" key="1">
    <citation type="submission" date="2016-09" db="EMBL/GenBank/DDBJ databases">
        <title>Alteromonas lipolytica, a new species isolated from sea water.</title>
        <authorList>
            <person name="Wu Y.-H."/>
            <person name="Cheng H."/>
            <person name="Xu X.-W."/>
        </authorList>
    </citation>
    <scope>NUCLEOTIDE SEQUENCE [LARGE SCALE GENOMIC DNA]</scope>
    <source>
        <strain evidence="4 5">JW12</strain>
    </source>
</reference>